<reference evidence="2 3" key="1">
    <citation type="submission" date="2020-08" db="EMBL/GenBank/DDBJ databases">
        <title>Genemic of Streptomyces polyaspartic.</title>
        <authorList>
            <person name="Liu W."/>
        </authorList>
    </citation>
    <scope>NUCLEOTIDE SEQUENCE [LARGE SCALE GENOMIC DNA]</scope>
    <source>
        <strain evidence="2 3">TRM66268-LWL</strain>
    </source>
</reference>
<organism evidence="2 3">
    <name type="scientific">Streptomyces polyasparticus</name>
    <dbReference type="NCBI Taxonomy" id="2767826"/>
    <lineage>
        <taxon>Bacteria</taxon>
        <taxon>Bacillati</taxon>
        <taxon>Actinomycetota</taxon>
        <taxon>Actinomycetes</taxon>
        <taxon>Kitasatosporales</taxon>
        <taxon>Streptomycetaceae</taxon>
        <taxon>Streptomyces</taxon>
    </lineage>
</organism>
<name>A0ABR7SV44_9ACTN</name>
<keyword evidence="3" id="KW-1185">Reference proteome</keyword>
<dbReference type="Proteomes" id="UP000642284">
    <property type="component" value="Unassembled WGS sequence"/>
</dbReference>
<feature type="domain" description="GIY-YIG" evidence="1">
    <location>
        <begin position="11"/>
        <end position="95"/>
    </location>
</feature>
<accession>A0ABR7SV44</accession>
<protein>
    <recommendedName>
        <fullName evidence="1">GIY-YIG domain-containing protein</fullName>
    </recommendedName>
</protein>
<dbReference type="InterPro" id="IPR000305">
    <property type="entry name" value="GIY-YIG_endonuc"/>
</dbReference>
<proteinExistence type="predicted"/>
<sequence length="287" mass="32323">MTITESNDSSAEYYVYLYRDPETREVRYIGKGVRNRVEKHRDGSHNPEFAEWIERLHKRRMAPIVELFPCDDEQQSFAVEAALISTFWSNPAERNGSGIFNRVHGHRRHFAPLGLPAALAKSAYKPPLTRDDIAELGGALVVLISTADFNNEFDQRPGAMPRLHLPDKEVYERIVGWWQIHRYIKSWQAGEGTPPGLIIGVTGPISRRWVWGSVRVPKSAWAKAELESGGLCRVPASTKTVNAAHLRGRLIDAYDFGPLRDSGDRRFGSVRAHQFDLVEPASGPLTI</sequence>
<gene>
    <name evidence="2" type="ORF">H9Y04_43390</name>
</gene>
<evidence type="ECO:0000313" key="2">
    <source>
        <dbReference type="EMBL" id="MBC9719376.1"/>
    </source>
</evidence>
<evidence type="ECO:0000313" key="3">
    <source>
        <dbReference type="Proteomes" id="UP000642284"/>
    </source>
</evidence>
<dbReference type="PROSITE" id="PS50164">
    <property type="entry name" value="GIY_YIG"/>
    <property type="match status" value="1"/>
</dbReference>
<dbReference type="EMBL" id="JACTVJ010000039">
    <property type="protein sequence ID" value="MBC9719376.1"/>
    <property type="molecule type" value="Genomic_DNA"/>
</dbReference>
<dbReference type="RefSeq" id="WP_187819782.1">
    <property type="nucleotide sequence ID" value="NZ_JACTVJ010000039.1"/>
</dbReference>
<evidence type="ECO:0000259" key="1">
    <source>
        <dbReference type="PROSITE" id="PS50164"/>
    </source>
</evidence>
<comment type="caution">
    <text evidence="2">The sequence shown here is derived from an EMBL/GenBank/DDBJ whole genome shotgun (WGS) entry which is preliminary data.</text>
</comment>